<feature type="transmembrane region" description="Helical" evidence="7">
    <location>
        <begin position="997"/>
        <end position="1021"/>
    </location>
</feature>
<dbReference type="GO" id="GO:0005774">
    <property type="term" value="C:vacuolar membrane"/>
    <property type="evidence" value="ECO:0007669"/>
    <property type="project" value="TreeGrafter"/>
</dbReference>
<evidence type="ECO:0000256" key="4">
    <source>
        <dbReference type="ARBA" id="ARBA00022989"/>
    </source>
</evidence>
<keyword evidence="11" id="KW-1185">Reference proteome</keyword>
<keyword evidence="3 7" id="KW-0812">Transmembrane</keyword>
<feature type="region of interest" description="Disordered" evidence="6">
    <location>
        <begin position="777"/>
        <end position="809"/>
    </location>
</feature>
<comment type="similarity">
    <text evidence="2">Belongs to the amino acid/polyamine transporter 2 family.</text>
</comment>
<dbReference type="PANTHER" id="PTHR22950:SF666">
    <property type="entry name" value="VACUOLAR AMINO ACID TRANSPORTER 4"/>
    <property type="match status" value="1"/>
</dbReference>
<feature type="compositionally biased region" description="Low complexity" evidence="6">
    <location>
        <begin position="922"/>
        <end position="932"/>
    </location>
</feature>
<evidence type="ECO:0000259" key="9">
    <source>
        <dbReference type="Pfam" id="PF01490"/>
    </source>
</evidence>
<feature type="chain" id="PRO_5040393000" evidence="8">
    <location>
        <begin position="28"/>
        <end position="1406"/>
    </location>
</feature>
<evidence type="ECO:0000313" key="10">
    <source>
        <dbReference type="EMBL" id="KAG0656617.1"/>
    </source>
</evidence>
<feature type="compositionally biased region" description="Polar residues" evidence="6">
    <location>
        <begin position="572"/>
        <end position="583"/>
    </location>
</feature>
<feature type="signal peptide" evidence="8">
    <location>
        <begin position="1"/>
        <end position="27"/>
    </location>
</feature>
<feature type="region of interest" description="Disordered" evidence="6">
    <location>
        <begin position="738"/>
        <end position="757"/>
    </location>
</feature>
<feature type="region of interest" description="Disordered" evidence="6">
    <location>
        <begin position="566"/>
        <end position="585"/>
    </location>
</feature>
<dbReference type="PANTHER" id="PTHR22950">
    <property type="entry name" value="AMINO ACID TRANSPORTER"/>
    <property type="match status" value="1"/>
</dbReference>
<evidence type="ECO:0000256" key="3">
    <source>
        <dbReference type="ARBA" id="ARBA00022692"/>
    </source>
</evidence>
<feature type="region of interest" description="Disordered" evidence="6">
    <location>
        <begin position="611"/>
        <end position="705"/>
    </location>
</feature>
<gene>
    <name evidence="10" type="primary">AVT3</name>
    <name evidence="10" type="ORF">C6P46_007021</name>
</gene>
<feature type="transmembrane region" description="Helical" evidence="7">
    <location>
        <begin position="1306"/>
        <end position="1324"/>
    </location>
</feature>
<evidence type="ECO:0000256" key="1">
    <source>
        <dbReference type="ARBA" id="ARBA00004141"/>
    </source>
</evidence>
<keyword evidence="8" id="KW-0732">Signal</keyword>
<feature type="compositionally biased region" description="Acidic residues" evidence="6">
    <location>
        <begin position="857"/>
        <end position="880"/>
    </location>
</feature>
<evidence type="ECO:0000256" key="2">
    <source>
        <dbReference type="ARBA" id="ARBA00008066"/>
    </source>
</evidence>
<feature type="compositionally biased region" description="Basic and acidic residues" evidence="6">
    <location>
        <begin position="525"/>
        <end position="545"/>
    </location>
</feature>
<evidence type="ECO:0000313" key="11">
    <source>
        <dbReference type="Proteomes" id="UP000777482"/>
    </source>
</evidence>
<feature type="transmembrane region" description="Helical" evidence="7">
    <location>
        <begin position="970"/>
        <end position="990"/>
    </location>
</feature>
<feature type="transmembrane region" description="Helical" evidence="7">
    <location>
        <begin position="1216"/>
        <end position="1239"/>
    </location>
</feature>
<feature type="compositionally biased region" description="Low complexity" evidence="6">
    <location>
        <begin position="547"/>
        <end position="561"/>
    </location>
</feature>
<feature type="region of interest" description="Disordered" evidence="6">
    <location>
        <begin position="857"/>
        <end position="955"/>
    </location>
</feature>
<feature type="domain" description="Amino acid transporter transmembrane" evidence="9">
    <location>
        <begin position="968"/>
        <end position="1156"/>
    </location>
</feature>
<feature type="transmembrane region" description="Helical" evidence="7">
    <location>
        <begin position="1108"/>
        <end position="1127"/>
    </location>
</feature>
<proteinExistence type="inferred from homology"/>
<dbReference type="OrthoDB" id="1684102at2759"/>
<keyword evidence="5 7" id="KW-0472">Membrane</keyword>
<dbReference type="InterPro" id="IPR013057">
    <property type="entry name" value="AA_transpt_TM"/>
</dbReference>
<organism evidence="10 11">
    <name type="scientific">Rhodotorula mucilaginosa</name>
    <name type="common">Yeast</name>
    <name type="synonym">Rhodotorula rubra</name>
    <dbReference type="NCBI Taxonomy" id="5537"/>
    <lineage>
        <taxon>Eukaryota</taxon>
        <taxon>Fungi</taxon>
        <taxon>Dikarya</taxon>
        <taxon>Basidiomycota</taxon>
        <taxon>Pucciniomycotina</taxon>
        <taxon>Microbotryomycetes</taxon>
        <taxon>Sporidiobolales</taxon>
        <taxon>Sporidiobolaceae</taxon>
        <taxon>Rhodotorula</taxon>
    </lineage>
</organism>
<feature type="compositionally biased region" description="Gly residues" evidence="6">
    <location>
        <begin position="679"/>
        <end position="704"/>
    </location>
</feature>
<feature type="transmembrane region" description="Helical" evidence="7">
    <location>
        <begin position="1263"/>
        <end position="1285"/>
    </location>
</feature>
<dbReference type="EMBL" id="PUHQ01000094">
    <property type="protein sequence ID" value="KAG0656617.1"/>
    <property type="molecule type" value="Genomic_DNA"/>
</dbReference>
<sequence>MMTPRTTTTWLWAVLVALAATALLSTAWHLSSLEPRRGNTWHTLTRWRTSDPLAYRRQIQLATAQRAKRPAFDHVYVLSLPAREDRRADMRQLAQALAIDITFVDAADKEEPFLQWIAERVAESRKLRRQAEARQVAPESIGGMSIGSDWVTPFPGNLSSRDTDEPARFPPYPTTKTYGNRHWVSHLEALAASGGRHTSLRPSDPSLNVTSLLWDPLEPLPVRQVHKGVISTYWGQTRAIKRMLENGDKVALILEDDVDVEWDLMDGFWDQIEGRLPKREETGEYDWDVTFLGHCWGGEFQQPQYLHPLLHRSTGPMCLHGYALTARGAHRLLSHMLDPWSAFSTAVDLVIPSLLHIQSRVRSRLLESFSVVPPLIVQRKDGPSDLQRGNGSKWRGLLRDSTVERIRRDRGEWNDDWEDKDEDEESCIGAHTRLARMSSSNRAAGGDDATPSPSPAPSASTSLPIPQIPPHPAHAAGTGGSPYGSPRGAASPRLVSASPSPLPPNATTTDSPSGGVGSAPLTDAQKAEVIRRHLLNAEEQQRVARDQQQGSSPSCSPRGGRAAFPQAVAAEDNNNGTPTTTTAVEEEYPTPYHLQGGDVVAGVYKWVAQQQQQQEGGGNDSGISSSTPLALGPHTGNATATPNSSGVALTGAASGTGGGGGVGAALRRSKSAASLQPSVGGGGGGAGGGSRRTSLAGGGGGGGDAARAAARLALGAGADANASETTAAAAAAAAAAADESAVSIDPPSNVADDGGLTTTEMLQPGGFRRDFVLRKQQQQQALASGGETAPSPTNGGGGGGSENASLFSQAGGETGSFVHVAVPTPATTTRPAMYGRPTRSFIDFLTLYGHFGGEDLEEIEEEEEEEEEEEMEEEEEDEEAAVGLPGRAGAGEGRQQKQVGTGVPGPLASLRRAASERTPLLRNRSSVRSTRSMSRKRGAVVGGEEQEGPGAEGEVAAAPEGMKEHGDATVTQAVMMLLKSFVGTGVLFLGKAFYNGGILFSIITLCFIAMISLYSFLLLVQCSLVIPGSFGDIGGTLYGKYMRLAILCSIVLSQVGFVAAYTVFISQNLQAFFLAVTNCKTYISIALLITAQTIIFLPFALIRNIQKLSGTALVADVFIVVGLIYIFSNEIALLAKRGVADVELFNSKDFPLLIGCVRPADVVLYLHCDSLKDAISTNAYLWRSGARRTAVFAFEGIGLILPVAESMREPQKFPRVLTGVMVGTMLLFAGGGALGYLTYGSKIQTVVFVNLPQDDKFVNASQFLYSIAILLSTPLQLFPAVRIMENGIFAAQKSGKRSLKVKWEKNAFRTVVVVVCALIAWFGAADLDKFVSLIGSLACVPLGLIYPALLHLKACARSRKQKAADIALIVFGAVATIYTTKQTIELLLSPSDAPASPKPHCPPRRS</sequence>
<comment type="subcellular location">
    <subcellularLocation>
        <location evidence="1">Membrane</location>
        <topology evidence="1">Multi-pass membrane protein</topology>
    </subcellularLocation>
</comment>
<reference evidence="10 11" key="1">
    <citation type="submission" date="2020-11" db="EMBL/GenBank/DDBJ databases">
        <title>Kefir isolates.</title>
        <authorList>
            <person name="Marcisauskas S."/>
            <person name="Kim Y."/>
            <person name="Blasche S."/>
        </authorList>
    </citation>
    <scope>NUCLEOTIDE SEQUENCE [LARGE SCALE GENOMIC DNA]</scope>
    <source>
        <strain evidence="10 11">KR</strain>
    </source>
</reference>
<feature type="region of interest" description="Disordered" evidence="6">
    <location>
        <begin position="433"/>
        <end position="561"/>
    </location>
</feature>
<name>A0A9P7B3Q8_RHOMI</name>
<feature type="transmembrane region" description="Helical" evidence="7">
    <location>
        <begin position="1330"/>
        <end position="1351"/>
    </location>
</feature>
<evidence type="ECO:0000256" key="7">
    <source>
        <dbReference type="SAM" id="Phobius"/>
    </source>
</evidence>
<evidence type="ECO:0000256" key="6">
    <source>
        <dbReference type="SAM" id="MobiDB-lite"/>
    </source>
</evidence>
<comment type="caution">
    <text evidence="10">The sequence shown here is derived from an EMBL/GenBank/DDBJ whole genome shotgun (WGS) entry which is preliminary data.</text>
</comment>
<evidence type="ECO:0000256" key="5">
    <source>
        <dbReference type="ARBA" id="ARBA00023136"/>
    </source>
</evidence>
<feature type="transmembrane region" description="Helical" evidence="7">
    <location>
        <begin position="1082"/>
        <end position="1102"/>
    </location>
</feature>
<protein>
    <submittedName>
        <fullName evidence="10">Neutral amino acid transporter</fullName>
    </submittedName>
</protein>
<dbReference type="GO" id="GO:0015179">
    <property type="term" value="F:L-amino acid transmembrane transporter activity"/>
    <property type="evidence" value="ECO:0007669"/>
    <property type="project" value="TreeGrafter"/>
</dbReference>
<feature type="domain" description="Amino acid transporter transmembrane" evidence="9">
    <location>
        <begin position="1189"/>
        <end position="1384"/>
    </location>
</feature>
<evidence type="ECO:0000256" key="8">
    <source>
        <dbReference type="SAM" id="SignalP"/>
    </source>
</evidence>
<accession>A0A9P7B3Q8</accession>
<dbReference type="Proteomes" id="UP000777482">
    <property type="component" value="Unassembled WGS sequence"/>
</dbReference>
<feature type="compositionally biased region" description="Gly residues" evidence="6">
    <location>
        <begin position="654"/>
        <end position="663"/>
    </location>
</feature>
<feature type="transmembrane region" description="Helical" evidence="7">
    <location>
        <begin position="1041"/>
        <end position="1061"/>
    </location>
</feature>
<dbReference type="Pfam" id="PF01490">
    <property type="entry name" value="Aa_trans"/>
    <property type="match status" value="2"/>
</dbReference>
<keyword evidence="4 7" id="KW-1133">Transmembrane helix</keyword>